<reference evidence="7 8" key="1">
    <citation type="submission" date="2020-08" db="EMBL/GenBank/DDBJ databases">
        <title>Cohnella phylogeny.</title>
        <authorList>
            <person name="Dunlap C."/>
        </authorList>
    </citation>
    <scope>NUCLEOTIDE SEQUENCE [LARGE SCALE GENOMIC DNA]</scope>
    <source>
        <strain evidence="7 8">DSM 28246</strain>
    </source>
</reference>
<keyword evidence="8" id="KW-1185">Reference proteome</keyword>
<proteinExistence type="inferred from homology"/>
<dbReference type="SUPFAM" id="SSF111369">
    <property type="entry name" value="HlyD-like secretion proteins"/>
    <property type="match status" value="1"/>
</dbReference>
<dbReference type="Gene3D" id="2.40.50.100">
    <property type="match status" value="2"/>
</dbReference>
<keyword evidence="3 6" id="KW-0812">Transmembrane</keyword>
<organism evidence="7 8">
    <name type="scientific">Cohnella nanjingensis</name>
    <dbReference type="NCBI Taxonomy" id="1387779"/>
    <lineage>
        <taxon>Bacteria</taxon>
        <taxon>Bacillati</taxon>
        <taxon>Bacillota</taxon>
        <taxon>Bacilli</taxon>
        <taxon>Bacillales</taxon>
        <taxon>Paenibacillaceae</taxon>
        <taxon>Cohnella</taxon>
    </lineage>
</organism>
<comment type="similarity">
    <text evidence="2">Belongs to the membrane fusion protein (MFP) (TC 8.A.1) family.</text>
</comment>
<evidence type="ECO:0000313" key="7">
    <source>
        <dbReference type="EMBL" id="MBB6673766.1"/>
    </source>
</evidence>
<name>A0A7X0VHD1_9BACL</name>
<dbReference type="PANTHER" id="PTHR30386:SF26">
    <property type="entry name" value="TRANSPORT PROTEIN COMB"/>
    <property type="match status" value="1"/>
</dbReference>
<protein>
    <submittedName>
        <fullName evidence="7">NHLP bacteriocin system secretion protein</fullName>
    </submittedName>
</protein>
<keyword evidence="4 6" id="KW-1133">Transmembrane helix</keyword>
<gene>
    <name evidence="7" type="ORF">H7C19_24090</name>
</gene>
<evidence type="ECO:0000256" key="5">
    <source>
        <dbReference type="ARBA" id="ARBA00023136"/>
    </source>
</evidence>
<feature type="transmembrane region" description="Helical" evidence="6">
    <location>
        <begin position="32"/>
        <end position="51"/>
    </location>
</feature>
<dbReference type="AlphaFoldDB" id="A0A7X0VHD1"/>
<evidence type="ECO:0000256" key="6">
    <source>
        <dbReference type="SAM" id="Phobius"/>
    </source>
</evidence>
<evidence type="ECO:0000256" key="1">
    <source>
        <dbReference type="ARBA" id="ARBA00004167"/>
    </source>
</evidence>
<dbReference type="Proteomes" id="UP000547209">
    <property type="component" value="Unassembled WGS sequence"/>
</dbReference>
<evidence type="ECO:0000256" key="2">
    <source>
        <dbReference type="ARBA" id="ARBA00009477"/>
    </source>
</evidence>
<dbReference type="InterPro" id="IPR022275">
    <property type="entry name" value="NHPM_bacteriocin_SS_HylD"/>
</dbReference>
<dbReference type="RefSeq" id="WP_185671619.1">
    <property type="nucleotide sequence ID" value="NZ_JACJVP010000041.1"/>
</dbReference>
<accession>A0A7X0VHD1</accession>
<comment type="subcellular location">
    <subcellularLocation>
        <location evidence="1">Membrane</location>
        <topology evidence="1">Single-pass membrane protein</topology>
    </subcellularLocation>
</comment>
<dbReference type="PANTHER" id="PTHR30386">
    <property type="entry name" value="MEMBRANE FUSION SUBUNIT OF EMRAB-TOLC MULTIDRUG EFFLUX PUMP"/>
    <property type="match status" value="1"/>
</dbReference>
<keyword evidence="5 6" id="KW-0472">Membrane</keyword>
<sequence length="321" mass="34168">MNNEVFRKVSVERLSSPEQLDTLMRVTSPKGWVALLALGVLLVSAIAWGFGGTLSTKIPSQGVFIRPGGLQNIYAESSGTITDIRAVANDYVNKGDVLARVEQPQLLEQLGQLQQSLQAAEATDRLQATAESSGQVEKLKTAVTALQSDYANASRIVSPYTGRVLEVRSKLGAAVGAGTPLFVIESGDKQAKALNAVMYLSLQEGKKILPGMQVDISPSSVNREEFGFIRGRVTSISEFPVTAQSMLLTLGNEALVGELGGRGAALLEVRVDPILDPHTVSGYKWSTGEGPPIEIDSGTLVSASIIVKQQKPITSVIPQIK</sequence>
<evidence type="ECO:0000256" key="3">
    <source>
        <dbReference type="ARBA" id="ARBA00022692"/>
    </source>
</evidence>
<dbReference type="GO" id="GO:0016020">
    <property type="term" value="C:membrane"/>
    <property type="evidence" value="ECO:0007669"/>
    <property type="project" value="UniProtKB-SubCell"/>
</dbReference>
<dbReference type="EMBL" id="JACJVP010000041">
    <property type="protein sequence ID" value="MBB6673766.1"/>
    <property type="molecule type" value="Genomic_DNA"/>
</dbReference>
<dbReference type="InterPro" id="IPR050739">
    <property type="entry name" value="MFP"/>
</dbReference>
<dbReference type="NCBIfam" id="TIGR03794">
    <property type="entry name" value="NHLM_micro_HlyD"/>
    <property type="match status" value="1"/>
</dbReference>
<comment type="caution">
    <text evidence="7">The sequence shown here is derived from an EMBL/GenBank/DDBJ whole genome shotgun (WGS) entry which is preliminary data.</text>
</comment>
<evidence type="ECO:0000313" key="8">
    <source>
        <dbReference type="Proteomes" id="UP000547209"/>
    </source>
</evidence>
<evidence type="ECO:0000256" key="4">
    <source>
        <dbReference type="ARBA" id="ARBA00022989"/>
    </source>
</evidence>